<feature type="transmembrane region" description="Helical" evidence="7">
    <location>
        <begin position="142"/>
        <end position="163"/>
    </location>
</feature>
<keyword evidence="3" id="KW-1003">Cell membrane</keyword>
<dbReference type="Proteomes" id="UP000673394">
    <property type="component" value="Unassembled WGS sequence"/>
</dbReference>
<dbReference type="Pfam" id="PF00528">
    <property type="entry name" value="BPD_transp_1"/>
    <property type="match status" value="1"/>
</dbReference>
<dbReference type="InterPro" id="IPR035906">
    <property type="entry name" value="MetI-like_sf"/>
</dbReference>
<feature type="transmembrane region" description="Helical" evidence="7">
    <location>
        <begin position="74"/>
        <end position="99"/>
    </location>
</feature>
<comment type="similarity">
    <text evidence="7">Belongs to the binding-protein-dependent transport system permease family.</text>
</comment>
<dbReference type="PANTHER" id="PTHR43744:SF9">
    <property type="entry name" value="POLYGALACTURONAN_RHAMNOGALACTURONAN TRANSPORT SYSTEM PERMEASE PROTEIN YTCP"/>
    <property type="match status" value="1"/>
</dbReference>
<evidence type="ECO:0000256" key="1">
    <source>
        <dbReference type="ARBA" id="ARBA00004651"/>
    </source>
</evidence>
<name>A0ABS5CA04_9BACL</name>
<sequence>MHHKTMGDRTLLTVFYITIIGFALICMLPLWIALAASFTNELELIRNGYSLWISQFDLTAYKLIFTGTQSVYRAYSVTIITTIGGVILTLFLTSSLAYPLTVSTLKYRHRITFFTYVTMVFNGGLVPTYILTTRMLHLHNNIWVLIIPGALNGFNVFLMKNYFSSLPEALSESAKIDGASEIYIYFKIILPLSAPILATIGLFSAMGYWNEWFRVLLFIDDQKLFTLQYLIMRLQQQAEFLNSSLSAAARAALGGATVPTIGIRVATAMVSIGPIVLLYPFLQKYFIKGLTVGAVKG</sequence>
<feature type="transmembrane region" description="Helical" evidence="7">
    <location>
        <begin position="12"/>
        <end position="34"/>
    </location>
</feature>
<organism evidence="9 10">
    <name type="scientific">Paenibacillus lignilyticus</name>
    <dbReference type="NCBI Taxonomy" id="1172615"/>
    <lineage>
        <taxon>Bacteria</taxon>
        <taxon>Bacillati</taxon>
        <taxon>Bacillota</taxon>
        <taxon>Bacilli</taxon>
        <taxon>Bacillales</taxon>
        <taxon>Paenibacillaceae</taxon>
        <taxon>Paenibacillus</taxon>
    </lineage>
</organism>
<evidence type="ECO:0000313" key="9">
    <source>
        <dbReference type="EMBL" id="MBP3962828.1"/>
    </source>
</evidence>
<comment type="caution">
    <text evidence="9">The sequence shown here is derived from an EMBL/GenBank/DDBJ whole genome shotgun (WGS) entry which is preliminary data.</text>
</comment>
<feature type="transmembrane region" description="Helical" evidence="7">
    <location>
        <begin position="184"/>
        <end position="209"/>
    </location>
</feature>
<keyword evidence="6 7" id="KW-0472">Membrane</keyword>
<dbReference type="PANTHER" id="PTHR43744">
    <property type="entry name" value="ABC TRANSPORTER PERMEASE PROTEIN MG189-RELATED-RELATED"/>
    <property type="match status" value="1"/>
</dbReference>
<keyword evidence="4 7" id="KW-0812">Transmembrane</keyword>
<evidence type="ECO:0000256" key="4">
    <source>
        <dbReference type="ARBA" id="ARBA00022692"/>
    </source>
</evidence>
<comment type="subcellular location">
    <subcellularLocation>
        <location evidence="1 7">Cell membrane</location>
        <topology evidence="1 7">Multi-pass membrane protein</topology>
    </subcellularLocation>
</comment>
<keyword evidence="5 7" id="KW-1133">Transmembrane helix</keyword>
<dbReference type="InterPro" id="IPR000515">
    <property type="entry name" value="MetI-like"/>
</dbReference>
<protein>
    <submittedName>
        <fullName evidence="9">Carbohydrate ABC transporter permease</fullName>
    </submittedName>
</protein>
<evidence type="ECO:0000256" key="7">
    <source>
        <dbReference type="RuleBase" id="RU363032"/>
    </source>
</evidence>
<feature type="transmembrane region" description="Helical" evidence="7">
    <location>
        <begin position="111"/>
        <end position="130"/>
    </location>
</feature>
<proteinExistence type="inferred from homology"/>
<evidence type="ECO:0000256" key="3">
    <source>
        <dbReference type="ARBA" id="ARBA00022475"/>
    </source>
</evidence>
<dbReference type="EMBL" id="JAGKSP010000002">
    <property type="protein sequence ID" value="MBP3962828.1"/>
    <property type="molecule type" value="Genomic_DNA"/>
</dbReference>
<reference evidence="9 10" key="1">
    <citation type="submission" date="2021-04" db="EMBL/GenBank/DDBJ databases">
        <title>Paenibacillus sp. DLE-14 whole genome sequence.</title>
        <authorList>
            <person name="Ham Y.J."/>
        </authorList>
    </citation>
    <scope>NUCLEOTIDE SEQUENCE [LARGE SCALE GENOMIC DNA]</scope>
    <source>
        <strain evidence="9 10">DLE-14</strain>
    </source>
</reference>
<feature type="transmembrane region" description="Helical" evidence="7">
    <location>
        <begin position="261"/>
        <end position="282"/>
    </location>
</feature>
<dbReference type="CDD" id="cd06261">
    <property type="entry name" value="TM_PBP2"/>
    <property type="match status" value="1"/>
</dbReference>
<dbReference type="SUPFAM" id="SSF161098">
    <property type="entry name" value="MetI-like"/>
    <property type="match status" value="1"/>
</dbReference>
<evidence type="ECO:0000256" key="5">
    <source>
        <dbReference type="ARBA" id="ARBA00022989"/>
    </source>
</evidence>
<dbReference type="RefSeq" id="WP_210657301.1">
    <property type="nucleotide sequence ID" value="NZ_JAGKSP010000002.1"/>
</dbReference>
<evidence type="ECO:0000259" key="8">
    <source>
        <dbReference type="PROSITE" id="PS50928"/>
    </source>
</evidence>
<keyword evidence="10" id="KW-1185">Reference proteome</keyword>
<dbReference type="Gene3D" id="1.10.3720.10">
    <property type="entry name" value="MetI-like"/>
    <property type="match status" value="1"/>
</dbReference>
<dbReference type="PROSITE" id="PS50928">
    <property type="entry name" value="ABC_TM1"/>
    <property type="match status" value="1"/>
</dbReference>
<keyword evidence="2 7" id="KW-0813">Transport</keyword>
<evidence type="ECO:0000256" key="2">
    <source>
        <dbReference type="ARBA" id="ARBA00022448"/>
    </source>
</evidence>
<accession>A0ABS5CA04</accession>
<feature type="domain" description="ABC transmembrane type-1" evidence="8">
    <location>
        <begin position="75"/>
        <end position="282"/>
    </location>
</feature>
<evidence type="ECO:0000256" key="6">
    <source>
        <dbReference type="ARBA" id="ARBA00023136"/>
    </source>
</evidence>
<gene>
    <name evidence="9" type="ORF">I8J30_08950</name>
</gene>
<evidence type="ECO:0000313" key="10">
    <source>
        <dbReference type="Proteomes" id="UP000673394"/>
    </source>
</evidence>